<dbReference type="Proteomes" id="UP000789595">
    <property type="component" value="Unassembled WGS sequence"/>
</dbReference>
<feature type="compositionally biased region" description="Basic and acidic residues" evidence="2">
    <location>
        <begin position="1"/>
        <end position="10"/>
    </location>
</feature>
<evidence type="ECO:0000313" key="4">
    <source>
        <dbReference type="EMBL" id="CAH0363719.1"/>
    </source>
</evidence>
<proteinExistence type="predicted"/>
<feature type="coiled-coil region" evidence="1">
    <location>
        <begin position="281"/>
        <end position="315"/>
    </location>
</feature>
<evidence type="ECO:0000256" key="1">
    <source>
        <dbReference type="SAM" id="Coils"/>
    </source>
</evidence>
<feature type="region of interest" description="Disordered" evidence="2">
    <location>
        <begin position="1"/>
        <end position="35"/>
    </location>
</feature>
<evidence type="ECO:0000313" key="5">
    <source>
        <dbReference type="EMBL" id="CAH0375524.1"/>
    </source>
</evidence>
<evidence type="ECO:0000313" key="6">
    <source>
        <dbReference type="Proteomes" id="UP000789595"/>
    </source>
</evidence>
<protein>
    <submittedName>
        <fullName evidence="3">Uncharacterized protein</fullName>
    </submittedName>
</protein>
<keyword evidence="6" id="KW-1185">Reference proteome</keyword>
<keyword evidence="1" id="KW-0175">Coiled coil</keyword>
<reference evidence="4" key="2">
    <citation type="submission" date="2021-11" db="EMBL/GenBank/DDBJ databases">
        <authorList>
            <consortium name="Genoscope - CEA"/>
            <person name="William W."/>
        </authorList>
    </citation>
    <scope>NUCLEOTIDE SEQUENCE</scope>
</reference>
<dbReference type="EMBL" id="CAKKNE010000001">
    <property type="protein sequence ID" value="CAH0363719.1"/>
    <property type="molecule type" value="Genomic_DNA"/>
</dbReference>
<sequence length="344" mass="37322">MADAARDQRETTLALRGDVEEPGADAGGPAPYRGKDFDELKAKLEAADAEVKRLNQVNFELLNAQHDAVLAKLSQNECAKQALWDFAEVAGDEDEIRHDRSVREALLTESQIKKQGLLERLAQKQNAGTRRARGGVDLGGPGPGHYIAIAELKVALGKLEVKLEAAQTENARLHQLNLELVTARHDALLSEVARPKKRARVEDGNVAADEAKPAMQAACECPVEEAEDRYMQLKSDFLVTQREIEMLGTLDRTAQEQNHLTRNGLGGVDAGGPGPGHYVEMAVLKGTVGKLEIKLAAAQKEIARLNEALQDVLRTRLDSAVAELAASLAQKKRSRVDDDAAANL</sequence>
<name>A0A7S3ZM20_9STRA</name>
<reference evidence="3" key="1">
    <citation type="submission" date="2021-01" db="EMBL/GenBank/DDBJ databases">
        <authorList>
            <person name="Corre E."/>
            <person name="Pelletier E."/>
            <person name="Niang G."/>
            <person name="Scheremetjew M."/>
            <person name="Finn R."/>
            <person name="Kale V."/>
            <person name="Holt S."/>
            <person name="Cochrane G."/>
            <person name="Meng A."/>
            <person name="Brown T."/>
            <person name="Cohen L."/>
        </authorList>
    </citation>
    <scope>NUCLEOTIDE SEQUENCE</scope>
    <source>
        <strain evidence="3">CCMP1756</strain>
    </source>
</reference>
<feature type="coiled-coil region" evidence="1">
    <location>
        <begin position="149"/>
        <end position="176"/>
    </location>
</feature>
<evidence type="ECO:0000256" key="2">
    <source>
        <dbReference type="SAM" id="MobiDB-lite"/>
    </source>
</evidence>
<dbReference type="EMBL" id="HBIW01003681">
    <property type="protein sequence ID" value="CAE0687604.1"/>
    <property type="molecule type" value="Transcribed_RNA"/>
</dbReference>
<dbReference type="AlphaFoldDB" id="A0A7S3ZM20"/>
<organism evidence="3">
    <name type="scientific">Pelagomonas calceolata</name>
    <dbReference type="NCBI Taxonomy" id="35677"/>
    <lineage>
        <taxon>Eukaryota</taxon>
        <taxon>Sar</taxon>
        <taxon>Stramenopiles</taxon>
        <taxon>Ochrophyta</taxon>
        <taxon>Pelagophyceae</taxon>
        <taxon>Pelagomonadales</taxon>
        <taxon>Pelagomonadaceae</taxon>
        <taxon>Pelagomonas</taxon>
    </lineage>
</organism>
<dbReference type="EMBL" id="CAKKNE010000005">
    <property type="protein sequence ID" value="CAH0375524.1"/>
    <property type="molecule type" value="Genomic_DNA"/>
</dbReference>
<evidence type="ECO:0000313" key="3">
    <source>
        <dbReference type="EMBL" id="CAE0687604.1"/>
    </source>
</evidence>
<accession>A0A7S3ZM20</accession>
<gene>
    <name evidence="3" type="ORF">PCAL00307_LOCUS3038</name>
    <name evidence="4" type="ORF">PECAL_1P00450</name>
    <name evidence="5" type="ORF">PECAL_5P00450</name>
</gene>